<evidence type="ECO:0000313" key="7">
    <source>
        <dbReference type="Proteomes" id="UP000308199"/>
    </source>
</evidence>
<name>A0A4S4LIK2_9AGAM</name>
<evidence type="ECO:0000256" key="3">
    <source>
        <dbReference type="ARBA" id="ARBA00023235"/>
    </source>
</evidence>
<feature type="compositionally biased region" description="Basic residues" evidence="5">
    <location>
        <begin position="89"/>
        <end position="108"/>
    </location>
</feature>
<feature type="compositionally biased region" description="Basic and acidic residues" evidence="5">
    <location>
        <begin position="109"/>
        <end position="129"/>
    </location>
</feature>
<dbReference type="PANTHER" id="PTHR11142">
    <property type="entry name" value="PSEUDOURIDYLATE SYNTHASE"/>
    <property type="match status" value="1"/>
</dbReference>
<feature type="region of interest" description="Disordered" evidence="5">
    <location>
        <begin position="463"/>
        <end position="493"/>
    </location>
</feature>
<dbReference type="Gene3D" id="3.30.70.580">
    <property type="entry name" value="Pseudouridine synthase I, catalytic domain, N-terminal subdomain"/>
    <property type="match status" value="1"/>
</dbReference>
<dbReference type="InterPro" id="IPR020094">
    <property type="entry name" value="TruA/RsuA/RluB/E/F_N"/>
</dbReference>
<dbReference type="GO" id="GO:0031119">
    <property type="term" value="P:tRNA pseudouridine synthesis"/>
    <property type="evidence" value="ECO:0007669"/>
    <property type="project" value="UniProtKB-ARBA"/>
</dbReference>
<keyword evidence="3" id="KW-0413">Isomerase</keyword>
<evidence type="ECO:0000313" key="6">
    <source>
        <dbReference type="EMBL" id="THH11866.1"/>
    </source>
</evidence>
<dbReference type="GO" id="GO:0005634">
    <property type="term" value="C:nucleus"/>
    <property type="evidence" value="ECO:0007669"/>
    <property type="project" value="TreeGrafter"/>
</dbReference>
<evidence type="ECO:0000256" key="2">
    <source>
        <dbReference type="ARBA" id="ARBA00022694"/>
    </source>
</evidence>
<dbReference type="PANTHER" id="PTHR11142:SF4">
    <property type="entry name" value="PSEUDOURIDYLATE SYNTHASE 1 HOMOLOG"/>
    <property type="match status" value="1"/>
</dbReference>
<dbReference type="SUPFAM" id="SSF55120">
    <property type="entry name" value="Pseudouridine synthase"/>
    <property type="match status" value="1"/>
</dbReference>
<evidence type="ECO:0000256" key="5">
    <source>
        <dbReference type="SAM" id="MobiDB-lite"/>
    </source>
</evidence>
<dbReference type="InterPro" id="IPR020103">
    <property type="entry name" value="PsdUridine_synth_cat_dom_sf"/>
</dbReference>
<dbReference type="Gene3D" id="3.30.70.660">
    <property type="entry name" value="Pseudouridine synthase I, catalytic domain, C-terminal subdomain"/>
    <property type="match status" value="2"/>
</dbReference>
<keyword evidence="2" id="KW-0819">tRNA processing</keyword>
<feature type="region of interest" description="Disordered" evidence="5">
    <location>
        <begin position="1"/>
        <end position="129"/>
    </location>
</feature>
<dbReference type="EMBL" id="SGPK01000007">
    <property type="protein sequence ID" value="THH11866.1"/>
    <property type="molecule type" value="Genomic_DNA"/>
</dbReference>
<feature type="compositionally biased region" description="Polar residues" evidence="5">
    <location>
        <begin position="54"/>
        <end position="75"/>
    </location>
</feature>
<dbReference type="FunFam" id="3.30.70.580:FF:000002">
    <property type="entry name" value="tRNA pseudouridine synthase"/>
    <property type="match status" value="1"/>
</dbReference>
<dbReference type="InterPro" id="IPR020095">
    <property type="entry name" value="PsdUridine_synth_TruA_C"/>
</dbReference>
<protein>
    <recommendedName>
        <fullName evidence="8">Pseudouridine synthase I TruA alpha/beta domain-containing protein</fullName>
    </recommendedName>
</protein>
<dbReference type="GO" id="GO:0009982">
    <property type="term" value="F:pseudouridine synthase activity"/>
    <property type="evidence" value="ECO:0007669"/>
    <property type="project" value="InterPro"/>
</dbReference>
<proteinExistence type="inferred from homology"/>
<comment type="similarity">
    <text evidence="1">Belongs to the tRNA pseudouridine synthase TruA family.</text>
</comment>
<evidence type="ECO:0000256" key="1">
    <source>
        <dbReference type="ARBA" id="ARBA00009375"/>
    </source>
</evidence>
<sequence length="493" mass="54459">MLRSNLSPEPDVLADGAQVATKREADSDMQSIQDPNSKRAKLNAQSDTDDRNNRVTISSEPASTTPVQPSAASTDVSEKLVCNGDTRKGIKKEKSKKEPKKWAARRRGTRSDKPEGAEDVADGKAGEKAPRLPKRQCALLIGFCGSGYNGMQIQPDVRTIEGVLFKALIAAGAVSQDNADDPVKVNLARAARTDAGVHAAGNVVSLKVITAVPGVPNLVTRVNEELPPEIRLWSISASNSSTPTQDSVVDEPLHQFWADAGLDGSREQDMLLKKRWRVGAEQVETLRAAAKRFEGTHNFHNYTVGREQTDRSSLLSLSSYIAVRTGTPYSIINELYGKRMVTVPKMPSLGLLLEHPIFESYNKRVTSANEVAKLAPDDPDFRAPLDFDVHAEVIHKFKEEHIYRRMREAEEKIEVYAGPDLLYYNVQGTIPEAAVQRKGMRHANAFKERKRFDATEFVADAHDKVFAEEDDNGNDGEEDEKEISKKELEEAEG</sequence>
<dbReference type="OrthoDB" id="10256309at2759"/>
<dbReference type="InterPro" id="IPR001406">
    <property type="entry name" value="PsdUridine_synth_TruA"/>
</dbReference>
<feature type="compositionally biased region" description="Acidic residues" evidence="5">
    <location>
        <begin position="468"/>
        <end position="481"/>
    </location>
</feature>
<gene>
    <name evidence="6" type="ORF">EW145_g374</name>
</gene>
<dbReference type="GO" id="GO:1990481">
    <property type="term" value="P:mRNA pseudouridine synthesis"/>
    <property type="evidence" value="ECO:0007669"/>
    <property type="project" value="TreeGrafter"/>
</dbReference>
<feature type="compositionally biased region" description="Basic and acidic residues" evidence="5">
    <location>
        <begin position="482"/>
        <end position="493"/>
    </location>
</feature>
<evidence type="ECO:0000256" key="4">
    <source>
        <dbReference type="ARBA" id="ARBA00036943"/>
    </source>
</evidence>
<organism evidence="6 7">
    <name type="scientific">Phellinidium pouzarii</name>
    <dbReference type="NCBI Taxonomy" id="167371"/>
    <lineage>
        <taxon>Eukaryota</taxon>
        <taxon>Fungi</taxon>
        <taxon>Dikarya</taxon>
        <taxon>Basidiomycota</taxon>
        <taxon>Agaricomycotina</taxon>
        <taxon>Agaricomycetes</taxon>
        <taxon>Hymenochaetales</taxon>
        <taxon>Hymenochaetaceae</taxon>
        <taxon>Phellinidium</taxon>
    </lineage>
</organism>
<comment type="catalytic activity">
    <reaction evidence="4">
        <text>a uridine in tRNA = a pseudouridine in tRNA</text>
        <dbReference type="Rhea" id="RHEA:54572"/>
        <dbReference type="Rhea" id="RHEA-COMP:13339"/>
        <dbReference type="Rhea" id="RHEA-COMP:13934"/>
        <dbReference type="ChEBI" id="CHEBI:65314"/>
        <dbReference type="ChEBI" id="CHEBI:65315"/>
    </reaction>
</comment>
<accession>A0A4S4LIK2</accession>
<evidence type="ECO:0008006" key="8">
    <source>
        <dbReference type="Google" id="ProtNLM"/>
    </source>
</evidence>
<comment type="caution">
    <text evidence="6">The sequence shown here is derived from an EMBL/GenBank/DDBJ whole genome shotgun (WGS) entry which is preliminary data.</text>
</comment>
<reference evidence="6 7" key="1">
    <citation type="submission" date="2019-02" db="EMBL/GenBank/DDBJ databases">
        <title>Genome sequencing of the rare red list fungi Phellinidium pouzarii.</title>
        <authorList>
            <person name="Buettner E."/>
            <person name="Kellner H."/>
        </authorList>
    </citation>
    <scope>NUCLEOTIDE SEQUENCE [LARGE SCALE GENOMIC DNA]</scope>
    <source>
        <strain evidence="6 7">DSM 108285</strain>
    </source>
</reference>
<dbReference type="AlphaFoldDB" id="A0A4S4LIK2"/>
<dbReference type="Proteomes" id="UP000308199">
    <property type="component" value="Unassembled WGS sequence"/>
</dbReference>
<dbReference type="GO" id="GO:0003723">
    <property type="term" value="F:RNA binding"/>
    <property type="evidence" value="ECO:0007669"/>
    <property type="project" value="InterPro"/>
</dbReference>
<keyword evidence="7" id="KW-1185">Reference proteome</keyword>